<feature type="active site" description="Nucleophile" evidence="15">
    <location>
        <position position="180"/>
    </location>
</feature>
<dbReference type="GO" id="GO:0006207">
    <property type="term" value="P:'de novo' pyrimidine nucleobase biosynthetic process"/>
    <property type="evidence" value="ECO:0007669"/>
    <property type="project" value="UniProtKB-UniRule"/>
</dbReference>
<feature type="binding site" evidence="15">
    <location>
        <position position="222"/>
    </location>
    <ligand>
        <name>FMN</name>
        <dbReference type="ChEBI" id="CHEBI:58210"/>
    </ligand>
</feature>
<evidence type="ECO:0000256" key="13">
    <source>
        <dbReference type="ARBA" id="ARBA00048639"/>
    </source>
</evidence>
<keyword evidence="18" id="KW-1185">Reference proteome</keyword>
<comment type="subcellular location">
    <subcellularLocation>
        <location evidence="15">Cell membrane</location>
        <topology evidence="15">Peripheral membrane protein</topology>
    </subcellularLocation>
    <subcellularLocation>
        <location evidence="3">Membrane</location>
    </subcellularLocation>
</comment>
<evidence type="ECO:0000256" key="1">
    <source>
        <dbReference type="ARBA" id="ARBA00003125"/>
    </source>
</evidence>
<evidence type="ECO:0000256" key="11">
    <source>
        <dbReference type="ARBA" id="ARBA00023002"/>
    </source>
</evidence>
<comment type="subunit">
    <text evidence="7">Heterotetramer of 2 PyrK and 2 PyrD type B subunits.</text>
</comment>
<dbReference type="PANTHER" id="PTHR48109:SF4">
    <property type="entry name" value="DIHYDROOROTATE DEHYDROGENASE (QUINONE), MITOCHONDRIAL"/>
    <property type="match status" value="1"/>
</dbReference>
<keyword evidence="8 15" id="KW-0285">Flavoprotein</keyword>
<evidence type="ECO:0000256" key="6">
    <source>
        <dbReference type="ARBA" id="ARBA00005359"/>
    </source>
</evidence>
<dbReference type="Proteomes" id="UP000199387">
    <property type="component" value="Unassembled WGS sequence"/>
</dbReference>
<dbReference type="Pfam" id="PF01180">
    <property type="entry name" value="DHO_dh"/>
    <property type="match status" value="1"/>
</dbReference>
<comment type="pathway">
    <text evidence="4">Pyrimidine metabolism; UMP biosynthesis via de novo pathway; orotate from (S)-dihydroorotate (NAD(+) route): step 1/1.</text>
</comment>
<comment type="similarity">
    <text evidence="6 15">Belongs to the dihydroorotate dehydrogenase family. Type 2 subfamily.</text>
</comment>
<feature type="binding site" evidence="15">
    <location>
        <position position="144"/>
    </location>
    <ligand>
        <name>FMN</name>
        <dbReference type="ChEBI" id="CHEBI:58210"/>
    </ligand>
</feature>
<comment type="function">
    <text evidence="2">Catalyzes the conversion of dihydroorotate to orotate with NAD(+) as electron acceptor.</text>
</comment>
<comment type="pathway">
    <text evidence="5 15">Pyrimidine metabolism; UMP biosynthesis via de novo pathway; orotate from (S)-dihydroorotate (quinone route): step 1/1.</text>
</comment>
<dbReference type="STRING" id="1236220.SAMN04488112_10216"/>
<dbReference type="OrthoDB" id="9802377at2"/>
<organism evidence="17 18">
    <name type="scientific">Melghirimyces thermohalophilus</name>
    <dbReference type="NCBI Taxonomy" id="1236220"/>
    <lineage>
        <taxon>Bacteria</taxon>
        <taxon>Bacillati</taxon>
        <taxon>Bacillota</taxon>
        <taxon>Bacilli</taxon>
        <taxon>Bacillales</taxon>
        <taxon>Thermoactinomycetaceae</taxon>
        <taxon>Melghirimyces</taxon>
    </lineage>
</organism>
<dbReference type="NCBIfam" id="TIGR01036">
    <property type="entry name" value="pyrD_sub2"/>
    <property type="match status" value="1"/>
</dbReference>
<dbReference type="Gene3D" id="3.20.20.70">
    <property type="entry name" value="Aldolase class I"/>
    <property type="match status" value="1"/>
</dbReference>
<feature type="binding site" evidence="15">
    <location>
        <begin position="322"/>
        <end position="323"/>
    </location>
    <ligand>
        <name>FMN</name>
        <dbReference type="ChEBI" id="CHEBI:58210"/>
    </ligand>
</feature>
<dbReference type="UniPathway" id="UPA00070">
    <property type="reaction ID" value="UER00945"/>
</dbReference>
<name>A0A1G6I2Q9_9BACL</name>
<dbReference type="CDD" id="cd04738">
    <property type="entry name" value="DHOD_2_like"/>
    <property type="match status" value="1"/>
</dbReference>
<dbReference type="GO" id="GO:0005886">
    <property type="term" value="C:plasma membrane"/>
    <property type="evidence" value="ECO:0007669"/>
    <property type="project" value="UniProtKB-SubCell"/>
</dbReference>
<keyword evidence="15" id="KW-1003">Cell membrane</keyword>
<feature type="binding site" evidence="15">
    <location>
        <position position="182"/>
    </location>
    <ligand>
        <name>substrate</name>
    </ligand>
</feature>
<dbReference type="GO" id="GO:0044205">
    <property type="term" value="P:'de novo' UMP biosynthetic process"/>
    <property type="evidence" value="ECO:0007669"/>
    <property type="project" value="UniProtKB-UniRule"/>
</dbReference>
<feature type="binding site" evidence="15">
    <location>
        <position position="250"/>
    </location>
    <ligand>
        <name>FMN</name>
        <dbReference type="ChEBI" id="CHEBI:58210"/>
    </ligand>
</feature>
<dbReference type="EC" id="1.3.5.2" evidence="15"/>
<dbReference type="InterPro" id="IPR005720">
    <property type="entry name" value="Dihydroorotate_DH_cat"/>
</dbReference>
<evidence type="ECO:0000256" key="2">
    <source>
        <dbReference type="ARBA" id="ARBA00003616"/>
    </source>
</evidence>
<dbReference type="PANTHER" id="PTHR48109">
    <property type="entry name" value="DIHYDROOROTATE DEHYDROGENASE (QUINONE), MITOCHONDRIAL-RELATED"/>
    <property type="match status" value="1"/>
</dbReference>
<dbReference type="EMBL" id="FMZA01000002">
    <property type="protein sequence ID" value="SDC00663.1"/>
    <property type="molecule type" value="Genomic_DNA"/>
</dbReference>
<dbReference type="PROSITE" id="PS00912">
    <property type="entry name" value="DHODEHASE_2"/>
    <property type="match status" value="1"/>
</dbReference>
<feature type="binding site" evidence="15">
    <location>
        <position position="301"/>
    </location>
    <ligand>
        <name>FMN</name>
        <dbReference type="ChEBI" id="CHEBI:58210"/>
    </ligand>
</feature>
<evidence type="ECO:0000256" key="8">
    <source>
        <dbReference type="ARBA" id="ARBA00022630"/>
    </source>
</evidence>
<feature type="binding site" evidence="15">
    <location>
        <position position="70"/>
    </location>
    <ligand>
        <name>substrate</name>
    </ligand>
</feature>
<comment type="catalytic activity">
    <reaction evidence="14">
        <text>(S)-dihydroorotate + NAD(+) = orotate + NADH + H(+)</text>
        <dbReference type="Rhea" id="RHEA:13513"/>
        <dbReference type="ChEBI" id="CHEBI:15378"/>
        <dbReference type="ChEBI" id="CHEBI:30839"/>
        <dbReference type="ChEBI" id="CHEBI:30864"/>
        <dbReference type="ChEBI" id="CHEBI:57540"/>
        <dbReference type="ChEBI" id="CHEBI:57945"/>
        <dbReference type="EC" id="1.3.1.14"/>
    </reaction>
</comment>
<keyword evidence="11 15" id="KW-0560">Oxidoreductase</keyword>
<feature type="binding site" evidence="15">
    <location>
        <begin position="115"/>
        <end position="119"/>
    </location>
    <ligand>
        <name>substrate</name>
    </ligand>
</feature>
<feature type="binding site" evidence="15">
    <location>
        <begin position="66"/>
        <end position="70"/>
    </location>
    <ligand>
        <name>FMN</name>
        <dbReference type="ChEBI" id="CHEBI:58210"/>
    </ligand>
</feature>
<keyword evidence="12 15" id="KW-0472">Membrane</keyword>
<feature type="binding site" evidence="15">
    <location>
        <position position="272"/>
    </location>
    <ligand>
        <name>FMN</name>
        <dbReference type="ChEBI" id="CHEBI:58210"/>
    </ligand>
</feature>
<protein>
    <recommendedName>
        <fullName evidence="15">Dihydroorotate dehydrogenase (quinone)</fullName>
        <ecNumber evidence="15">1.3.5.2</ecNumber>
    </recommendedName>
    <alternativeName>
        <fullName evidence="15">DHOdehase</fullName>
        <shortName evidence="15">DHOD</shortName>
        <shortName evidence="15">DHODase</shortName>
    </alternativeName>
    <alternativeName>
        <fullName evidence="15">Dihydroorotate oxidase</fullName>
    </alternativeName>
</protein>
<dbReference type="NCBIfam" id="NF003652">
    <property type="entry name" value="PRK05286.2-5"/>
    <property type="match status" value="1"/>
</dbReference>
<reference evidence="17 18" key="1">
    <citation type="submission" date="2016-10" db="EMBL/GenBank/DDBJ databases">
        <authorList>
            <person name="de Groot N.N."/>
        </authorList>
    </citation>
    <scope>NUCLEOTIDE SEQUENCE [LARGE SCALE GENOMIC DNA]</scope>
    <source>
        <strain evidence="17 18">DSM 45514</strain>
    </source>
</reference>
<dbReference type="HAMAP" id="MF_00225">
    <property type="entry name" value="DHO_dh_type2"/>
    <property type="match status" value="1"/>
</dbReference>
<proteinExistence type="inferred from homology"/>
<evidence type="ECO:0000256" key="12">
    <source>
        <dbReference type="ARBA" id="ARBA00023136"/>
    </source>
</evidence>
<dbReference type="InterPro" id="IPR005719">
    <property type="entry name" value="Dihydroorotate_DH_2"/>
</dbReference>
<feature type="binding site" evidence="15">
    <location>
        <position position="177"/>
    </location>
    <ligand>
        <name>FMN</name>
        <dbReference type="ChEBI" id="CHEBI:58210"/>
    </ligand>
</feature>
<comment type="cofactor">
    <cofactor evidence="15">
        <name>FMN</name>
        <dbReference type="ChEBI" id="CHEBI:58210"/>
    </cofactor>
    <text evidence="15">Binds 1 FMN per subunit.</text>
</comment>
<dbReference type="InterPro" id="IPR001295">
    <property type="entry name" value="Dihydroorotate_DH_CS"/>
</dbReference>
<dbReference type="InterPro" id="IPR050074">
    <property type="entry name" value="DHO_dehydrogenase"/>
</dbReference>
<comment type="subunit">
    <text evidence="15">Monomer.</text>
</comment>
<dbReference type="PROSITE" id="PS00911">
    <property type="entry name" value="DHODEHASE_1"/>
    <property type="match status" value="1"/>
</dbReference>
<dbReference type="AlphaFoldDB" id="A0A1G6I2Q9"/>
<evidence type="ECO:0000256" key="10">
    <source>
        <dbReference type="ARBA" id="ARBA00022975"/>
    </source>
</evidence>
<evidence type="ECO:0000256" key="15">
    <source>
        <dbReference type="HAMAP-Rule" id="MF_00225"/>
    </source>
</evidence>
<evidence type="ECO:0000256" key="14">
    <source>
        <dbReference type="ARBA" id="ARBA00048996"/>
    </source>
</evidence>
<feature type="domain" description="Dihydroorotate dehydrogenase catalytic" evidence="16">
    <location>
        <begin position="49"/>
        <end position="344"/>
    </location>
</feature>
<accession>A0A1G6I2Q9</accession>
<dbReference type="InterPro" id="IPR013785">
    <property type="entry name" value="Aldolase_TIM"/>
</dbReference>
<evidence type="ECO:0000256" key="7">
    <source>
        <dbReference type="ARBA" id="ARBA00011669"/>
    </source>
</evidence>
<dbReference type="SUPFAM" id="SSF51395">
    <property type="entry name" value="FMN-linked oxidoreductases"/>
    <property type="match status" value="1"/>
</dbReference>
<sequence>MYSVIKKCLFRMEPERAHQWAVNALQAAQQTPVLLWALERKQAVRDPRLAVQSGQLHFPNPVGMAAGFDKNATIYPALAALGFGFVEVGTLTPKPQPGNSRPRLYRLEEDDAVINRMGFNNKGIIQAAHSFSTLHRPSVPIGINLGKNKKTPQEEAAGDYRTGLRALYRHGDYFVINISSPNTQGLRDLQHADSLQFLLSDILEEREELRRETGEVRPIFVKLAPDLNADMMTETVQIGVKLGIDGFIAVNTTRSRKDLVSPHRTEEGGLSGRPLSSSSTEAIRLIYRVTEGQIPIIGVGGIFDGKDAYQKIRAGASLVQIYTGLIYQGPSIVRSINQKLLSLLERDGLDSIQEAVGLDA</sequence>
<feature type="binding site" evidence="15">
    <location>
        <begin position="251"/>
        <end position="252"/>
    </location>
    <ligand>
        <name>substrate</name>
    </ligand>
</feature>
<evidence type="ECO:0000313" key="18">
    <source>
        <dbReference type="Proteomes" id="UP000199387"/>
    </source>
</evidence>
<dbReference type="GO" id="GO:0106430">
    <property type="term" value="F:dihydroorotate dehydrogenase (quinone) activity"/>
    <property type="evidence" value="ECO:0007669"/>
    <property type="project" value="UniProtKB-EC"/>
</dbReference>
<dbReference type="GO" id="GO:0005737">
    <property type="term" value="C:cytoplasm"/>
    <property type="evidence" value="ECO:0007669"/>
    <property type="project" value="InterPro"/>
</dbReference>
<gene>
    <name evidence="15" type="primary">pyrD</name>
    <name evidence="17" type="ORF">SAMN04488112_10216</name>
</gene>
<evidence type="ECO:0000256" key="4">
    <source>
        <dbReference type="ARBA" id="ARBA00004715"/>
    </source>
</evidence>
<evidence type="ECO:0000256" key="9">
    <source>
        <dbReference type="ARBA" id="ARBA00022643"/>
    </source>
</evidence>
<comment type="function">
    <text evidence="1 15">Catalyzes the conversion of dihydroorotate to orotate with quinone as electron acceptor.</text>
</comment>
<dbReference type="NCBIfam" id="NF003645">
    <property type="entry name" value="PRK05286.1-2"/>
    <property type="match status" value="1"/>
</dbReference>
<comment type="catalytic activity">
    <reaction evidence="13 15">
        <text>(S)-dihydroorotate + a quinone = orotate + a quinol</text>
        <dbReference type="Rhea" id="RHEA:30187"/>
        <dbReference type="ChEBI" id="CHEBI:24646"/>
        <dbReference type="ChEBI" id="CHEBI:30839"/>
        <dbReference type="ChEBI" id="CHEBI:30864"/>
        <dbReference type="ChEBI" id="CHEBI:132124"/>
        <dbReference type="EC" id="1.3.5.2"/>
    </reaction>
</comment>
<feature type="binding site" evidence="15">
    <location>
        <position position="90"/>
    </location>
    <ligand>
        <name>FMN</name>
        <dbReference type="ChEBI" id="CHEBI:58210"/>
    </ligand>
</feature>
<keyword evidence="10 15" id="KW-0665">Pyrimidine biosynthesis</keyword>
<evidence type="ECO:0000259" key="16">
    <source>
        <dbReference type="Pfam" id="PF01180"/>
    </source>
</evidence>
<keyword evidence="9 15" id="KW-0288">FMN</keyword>
<evidence type="ECO:0000313" key="17">
    <source>
        <dbReference type="EMBL" id="SDC00663.1"/>
    </source>
</evidence>
<evidence type="ECO:0000256" key="5">
    <source>
        <dbReference type="ARBA" id="ARBA00005161"/>
    </source>
</evidence>
<evidence type="ECO:0000256" key="3">
    <source>
        <dbReference type="ARBA" id="ARBA00004370"/>
    </source>
</evidence>
<feature type="binding site" evidence="15">
    <location>
        <position position="177"/>
    </location>
    <ligand>
        <name>substrate</name>
    </ligand>
</feature>
<dbReference type="GO" id="GO:0004589">
    <property type="term" value="F:dihydroorotate dehydrogenase (NAD+) activity"/>
    <property type="evidence" value="ECO:0007669"/>
    <property type="project" value="UniProtKB-EC"/>
</dbReference>